<evidence type="ECO:0000313" key="2">
    <source>
        <dbReference type="Proteomes" id="UP000262969"/>
    </source>
</evidence>
<reference evidence="1 2" key="1">
    <citation type="journal article" date="2018" name="Nat. Biotechnol.">
        <title>A standardized bacterial taxonomy based on genome phylogeny substantially revises the tree of life.</title>
        <authorList>
            <person name="Parks D.H."/>
            <person name="Chuvochina M."/>
            <person name="Waite D.W."/>
            <person name="Rinke C."/>
            <person name="Skarshewski A."/>
            <person name="Chaumeil P.A."/>
            <person name="Hugenholtz P."/>
        </authorList>
    </citation>
    <scope>NUCLEOTIDE SEQUENCE [LARGE SCALE GENOMIC DNA]</scope>
    <source>
        <strain evidence="1">UBA11728</strain>
    </source>
</reference>
<sequence length="509" mass="58813">MKRVYDFAVKWCDKFRDQKINYIELVDHYMADDCDALGFKMDCGNAFEQLYGKAVHDYEELDKVIDDVTDISLLGSAIYSRWRYFNHWAYTGEEILAFKNRSWFILALSKLSMLTGENPFIFKGMPQKIRIVSNGMGYGPCPEPNDIVEQHITINSDGRVWFSAYSFGDGFGKYEKSQTKNYKIEKAVAENVLNKVAAYFSNEYDEIFATDIGNWEMEITNTESKAYKFRGSLCANFEVDGVDLSDLIRDSLQIDDLYVFDGRFKPDKVNRITVDYHRVTKIKPKHPISEETEYVTWNYTEQLIVDRETETIEHTQNIGTGCIVSRKYKVEGGVEGLLDDLDADYLFDNVEGNSPDIIATPNEIKEYTITIDFNKNPQRVIQGTFDKNGLPDDFADFAETVFSFMRFYGFGEILDPSIYEKVKRRKNDYIFCSVTFDEGYKSYYYITDDDSIEVGDSVLVPAGKDNHTAIVEIVNIEYFSEEEVPLPVGKTKRIIRKCTEDDFDQQKEV</sequence>
<dbReference type="AlphaFoldDB" id="A0A3D2X5G8"/>
<comment type="caution">
    <text evidence="1">The sequence shown here is derived from an EMBL/GenBank/DDBJ whole genome shotgun (WGS) entry which is preliminary data.</text>
</comment>
<proteinExistence type="predicted"/>
<organism evidence="1 2">
    <name type="scientific">Lachnoclostridium phytofermentans</name>
    <dbReference type="NCBI Taxonomy" id="66219"/>
    <lineage>
        <taxon>Bacteria</taxon>
        <taxon>Bacillati</taxon>
        <taxon>Bacillota</taxon>
        <taxon>Clostridia</taxon>
        <taxon>Lachnospirales</taxon>
        <taxon>Lachnospiraceae</taxon>
    </lineage>
</organism>
<protein>
    <submittedName>
        <fullName evidence="1">Uncharacterized protein</fullName>
    </submittedName>
</protein>
<accession>A0A3D2X5G8</accession>
<evidence type="ECO:0000313" key="1">
    <source>
        <dbReference type="EMBL" id="HCL01883.1"/>
    </source>
</evidence>
<gene>
    <name evidence="1" type="ORF">DHW61_05610</name>
</gene>
<name>A0A3D2X5G8_9FIRM</name>
<dbReference type="Proteomes" id="UP000262969">
    <property type="component" value="Unassembled WGS sequence"/>
</dbReference>
<dbReference type="EMBL" id="DPVV01000191">
    <property type="protein sequence ID" value="HCL01883.1"/>
    <property type="molecule type" value="Genomic_DNA"/>
</dbReference>